<evidence type="ECO:0008006" key="7">
    <source>
        <dbReference type="Google" id="ProtNLM"/>
    </source>
</evidence>
<gene>
    <name evidence="5" type="ORF">pdam_00000905</name>
</gene>
<comment type="caution">
    <text evidence="5">The sequence shown here is derived from an EMBL/GenBank/DDBJ whole genome shotgun (WGS) entry which is preliminary data.</text>
</comment>
<evidence type="ECO:0000256" key="1">
    <source>
        <dbReference type="ARBA" id="ARBA00001974"/>
    </source>
</evidence>
<evidence type="ECO:0000313" key="5">
    <source>
        <dbReference type="EMBL" id="RMX36819.1"/>
    </source>
</evidence>
<evidence type="ECO:0000256" key="2">
    <source>
        <dbReference type="ARBA" id="ARBA00022630"/>
    </source>
</evidence>
<dbReference type="InterPro" id="IPR052542">
    <property type="entry name" value="Cholesterol_Oxidase"/>
</dbReference>
<keyword evidence="4" id="KW-0560">Oxidoreductase</keyword>
<accession>A0A3M6T690</accession>
<dbReference type="PANTHER" id="PTHR47470">
    <property type="entry name" value="CHOLESTEROL OXIDASE"/>
    <property type="match status" value="1"/>
</dbReference>
<dbReference type="Proteomes" id="UP000275408">
    <property type="component" value="Unassembled WGS sequence"/>
</dbReference>
<sequence length="154" mass="17247">MRDGLSKIDIEDFDKTSLYVTFKDTPSNHVGIPKPKCTACGNCFSGCNVGTKNTLNFNYLPDAKAHGAEIFVELQEVGSWKFRSRRTVSLCSLRNSRCRRVRFYQILQRSKERGLNVSDEISKRFSTDGDAVELKNGGKKANSLGVETRKMASV</sequence>
<dbReference type="PANTHER" id="PTHR47470:SF1">
    <property type="entry name" value="FAD-DEPENDENT OXIDOREDUCTASE 2 FAD BINDING DOMAIN-CONTAINING PROTEIN"/>
    <property type="match status" value="1"/>
</dbReference>
<proteinExistence type="predicted"/>
<dbReference type="STRING" id="46731.A0A3M6T690"/>
<reference evidence="5 6" key="1">
    <citation type="journal article" date="2018" name="Sci. Rep.">
        <title>Comparative analysis of the Pocillopora damicornis genome highlights role of immune system in coral evolution.</title>
        <authorList>
            <person name="Cunning R."/>
            <person name="Bay R.A."/>
            <person name="Gillette P."/>
            <person name="Baker A.C."/>
            <person name="Traylor-Knowles N."/>
        </authorList>
    </citation>
    <scope>NUCLEOTIDE SEQUENCE [LARGE SCALE GENOMIC DNA]</scope>
    <source>
        <strain evidence="5">RSMAS</strain>
        <tissue evidence="5">Whole animal</tissue>
    </source>
</reference>
<organism evidence="5 6">
    <name type="scientific">Pocillopora damicornis</name>
    <name type="common">Cauliflower coral</name>
    <name type="synonym">Millepora damicornis</name>
    <dbReference type="NCBI Taxonomy" id="46731"/>
    <lineage>
        <taxon>Eukaryota</taxon>
        <taxon>Metazoa</taxon>
        <taxon>Cnidaria</taxon>
        <taxon>Anthozoa</taxon>
        <taxon>Hexacorallia</taxon>
        <taxon>Scleractinia</taxon>
        <taxon>Astrocoeniina</taxon>
        <taxon>Pocilloporidae</taxon>
        <taxon>Pocillopora</taxon>
    </lineage>
</organism>
<name>A0A3M6T690_POCDA</name>
<dbReference type="AlphaFoldDB" id="A0A3M6T690"/>
<evidence type="ECO:0000313" key="6">
    <source>
        <dbReference type="Proteomes" id="UP000275408"/>
    </source>
</evidence>
<keyword evidence="6" id="KW-1185">Reference proteome</keyword>
<protein>
    <recommendedName>
        <fullName evidence="7">4Fe-4S ferredoxin-type domain-containing protein</fullName>
    </recommendedName>
</protein>
<dbReference type="GO" id="GO:0016491">
    <property type="term" value="F:oxidoreductase activity"/>
    <property type="evidence" value="ECO:0007669"/>
    <property type="project" value="UniProtKB-KW"/>
</dbReference>
<evidence type="ECO:0000256" key="4">
    <source>
        <dbReference type="ARBA" id="ARBA00023002"/>
    </source>
</evidence>
<dbReference type="OrthoDB" id="9974421at2759"/>
<evidence type="ECO:0000256" key="3">
    <source>
        <dbReference type="ARBA" id="ARBA00022827"/>
    </source>
</evidence>
<keyword evidence="3" id="KW-0274">FAD</keyword>
<keyword evidence="2" id="KW-0285">Flavoprotein</keyword>
<dbReference type="EMBL" id="RCHS01004213">
    <property type="protein sequence ID" value="RMX36819.1"/>
    <property type="molecule type" value="Genomic_DNA"/>
</dbReference>
<comment type="cofactor">
    <cofactor evidence="1">
        <name>FAD</name>
        <dbReference type="ChEBI" id="CHEBI:57692"/>
    </cofactor>
</comment>